<comment type="caution">
    <text evidence="3">The sequence shown here is derived from an EMBL/GenBank/DDBJ whole genome shotgun (WGS) entry which is preliminary data.</text>
</comment>
<organism evidence="3 4">
    <name type="scientific">Entotheonella factor</name>
    <dbReference type="NCBI Taxonomy" id="1429438"/>
    <lineage>
        <taxon>Bacteria</taxon>
        <taxon>Pseudomonadati</taxon>
        <taxon>Nitrospinota/Tectimicrobiota group</taxon>
        <taxon>Candidatus Tectimicrobiota</taxon>
        <taxon>Candidatus Entotheonellia</taxon>
        <taxon>Candidatus Entotheonellales</taxon>
        <taxon>Candidatus Entotheonellaceae</taxon>
        <taxon>Candidatus Entotheonella</taxon>
    </lineage>
</organism>
<evidence type="ECO:0000256" key="1">
    <source>
        <dbReference type="SAM" id="Phobius"/>
    </source>
</evidence>
<evidence type="ECO:0000313" key="3">
    <source>
        <dbReference type="EMBL" id="ETW94026.1"/>
    </source>
</evidence>
<dbReference type="EMBL" id="AZHW01001131">
    <property type="protein sequence ID" value="ETW94026.1"/>
    <property type="molecule type" value="Genomic_DNA"/>
</dbReference>
<dbReference type="Proteomes" id="UP000019141">
    <property type="component" value="Unassembled WGS sequence"/>
</dbReference>
<dbReference type="HOGENOM" id="CLU_1341215_0_0_7"/>
<feature type="domain" description="Mce/MlaD" evidence="2">
    <location>
        <begin position="38"/>
        <end position="141"/>
    </location>
</feature>
<protein>
    <submittedName>
        <fullName evidence="3">Mammalian cell entry protein</fullName>
    </submittedName>
</protein>
<evidence type="ECO:0000259" key="2">
    <source>
        <dbReference type="Pfam" id="PF02470"/>
    </source>
</evidence>
<accession>W4L9L0</accession>
<proteinExistence type="predicted"/>
<dbReference type="InterPro" id="IPR003399">
    <property type="entry name" value="Mce/MlaD"/>
</dbReference>
<gene>
    <name evidence="3" type="ORF">ETSY1_36695</name>
</gene>
<dbReference type="Pfam" id="PF02470">
    <property type="entry name" value="MlaD"/>
    <property type="match status" value="1"/>
</dbReference>
<evidence type="ECO:0000313" key="4">
    <source>
        <dbReference type="Proteomes" id="UP000019141"/>
    </source>
</evidence>
<name>W4L9L0_ENTF1</name>
<keyword evidence="1" id="KW-0472">Membrane</keyword>
<feature type="transmembrane region" description="Helical" evidence="1">
    <location>
        <begin position="6"/>
        <end position="28"/>
    </location>
</feature>
<reference evidence="3 4" key="1">
    <citation type="journal article" date="2014" name="Nature">
        <title>An environmental bacterial taxon with a large and distinct metabolic repertoire.</title>
        <authorList>
            <person name="Wilson M.C."/>
            <person name="Mori T."/>
            <person name="Ruckert C."/>
            <person name="Uria A.R."/>
            <person name="Helf M.J."/>
            <person name="Takada K."/>
            <person name="Gernert C."/>
            <person name="Steffens U.A."/>
            <person name="Heycke N."/>
            <person name="Schmitt S."/>
            <person name="Rinke C."/>
            <person name="Helfrich E.J."/>
            <person name="Brachmann A.O."/>
            <person name="Gurgui C."/>
            <person name="Wakimoto T."/>
            <person name="Kracht M."/>
            <person name="Crusemann M."/>
            <person name="Hentschel U."/>
            <person name="Abe I."/>
            <person name="Matsunaga S."/>
            <person name="Kalinowski J."/>
            <person name="Takeyama H."/>
            <person name="Piel J."/>
        </authorList>
    </citation>
    <scope>NUCLEOTIDE SEQUENCE [LARGE SCALE GENOMIC DNA]</scope>
    <source>
        <strain evidence="4">TSY1</strain>
    </source>
</reference>
<keyword evidence="1" id="KW-0812">Transmembrane</keyword>
<keyword evidence="4" id="KW-1185">Reference proteome</keyword>
<sequence length="203" mass="21908">MMKKANPAVIGGFVIGAVCLVIVGILMLSSGQLFKEKLTYVLYFGSSVEGLQRGAPVKFRGVKVGTVSNIVVEFDINNAESSARTPVYIQLNTSGMREAKMSMDSTPDAQEVVALLVERGLRASLVSQSFVTGQLVVNLDFHPKTKPRFTGFSKEVPELPTLQSFDFEAITATAAQTAQRIGALPIEELFVQIQNVAIGLNRA</sequence>
<dbReference type="AlphaFoldDB" id="W4L9L0"/>
<keyword evidence="1" id="KW-1133">Transmembrane helix</keyword>